<reference evidence="2 3" key="2">
    <citation type="journal article" date="2011" name="J. Bacteriol.">
        <title>Complete genome sequence of a carbon monoxide-utilizing acetogen, Eubacterium limosum KIST612.</title>
        <authorList>
            <person name="Roh H."/>
            <person name="Ko H.J."/>
            <person name="Kim D."/>
            <person name="Choi D.G."/>
            <person name="Park S."/>
            <person name="Kim S."/>
            <person name="Chang I.S."/>
            <person name="Choi I.G."/>
        </authorList>
    </citation>
    <scope>NUCLEOTIDE SEQUENCE [LARGE SCALE GENOMIC DNA]</scope>
    <source>
        <strain evidence="2 3">KIST612</strain>
    </source>
</reference>
<name>E3GDH6_9FIRM</name>
<dbReference type="AlphaFoldDB" id="E3GDH6"/>
<reference key="1">
    <citation type="submission" date="2010-09" db="EMBL/GenBank/DDBJ databases">
        <authorList>
            <person name="Roh H."/>
            <person name="Ko H.-J."/>
            <person name="Kim D."/>
            <person name="Choi D.G."/>
            <person name="Park S."/>
            <person name="Kim S."/>
            <person name="Kim K.H."/>
            <person name="Chang I.S."/>
            <person name="Choi I.-G."/>
        </authorList>
    </citation>
    <scope>NUCLEOTIDE SEQUENCE</scope>
    <source>
        <strain>KIST612</strain>
    </source>
</reference>
<accession>E3GDH6</accession>
<dbReference type="KEGG" id="elm:ELI_1797"/>
<dbReference type="Proteomes" id="UP000006873">
    <property type="component" value="Chromosome"/>
</dbReference>
<evidence type="ECO:0000256" key="1">
    <source>
        <dbReference type="SAM" id="Phobius"/>
    </source>
</evidence>
<dbReference type="HOGENOM" id="CLU_2787644_0_0_9"/>
<keyword evidence="3" id="KW-1185">Reference proteome</keyword>
<keyword evidence="1" id="KW-0812">Transmembrane</keyword>
<dbReference type="RefSeq" id="WP_013380102.1">
    <property type="nucleotide sequence ID" value="NZ_JANFYW010000001.1"/>
</dbReference>
<dbReference type="EMBL" id="CP002273">
    <property type="protein sequence ID" value="ADO36781.1"/>
    <property type="molecule type" value="Genomic_DNA"/>
</dbReference>
<organism evidence="2 3">
    <name type="scientific">Eubacterium callanderi</name>
    <dbReference type="NCBI Taxonomy" id="53442"/>
    <lineage>
        <taxon>Bacteria</taxon>
        <taxon>Bacillati</taxon>
        <taxon>Bacillota</taxon>
        <taxon>Clostridia</taxon>
        <taxon>Eubacteriales</taxon>
        <taxon>Eubacteriaceae</taxon>
        <taxon>Eubacterium</taxon>
    </lineage>
</organism>
<gene>
    <name evidence="2" type="ordered locus">ELI_1797</name>
</gene>
<evidence type="ECO:0000313" key="3">
    <source>
        <dbReference type="Proteomes" id="UP000006873"/>
    </source>
</evidence>
<proteinExistence type="predicted"/>
<keyword evidence="1" id="KW-1133">Transmembrane helix</keyword>
<sequence length="68" mass="7745">MGESINELEKIAKEKDEVKYAVGLSACIASFACTLALYFVQSKLLAVERFFSFDDYFLTGRIIRDKKL</sequence>
<evidence type="ECO:0000313" key="2">
    <source>
        <dbReference type="EMBL" id="ADO36781.1"/>
    </source>
</evidence>
<keyword evidence="1" id="KW-0472">Membrane</keyword>
<protein>
    <submittedName>
        <fullName evidence="2">Uncharacterized protein</fullName>
    </submittedName>
</protein>
<feature type="transmembrane region" description="Helical" evidence="1">
    <location>
        <begin position="20"/>
        <end position="40"/>
    </location>
</feature>